<dbReference type="AlphaFoldDB" id="J1HMZ6"/>
<name>J1HMZ6_9ACTO</name>
<feature type="transmembrane region" description="Helical" evidence="2">
    <location>
        <begin position="141"/>
        <end position="160"/>
    </location>
</feature>
<evidence type="ECO:0000256" key="1">
    <source>
        <dbReference type="SAM" id="MobiDB-lite"/>
    </source>
</evidence>
<gene>
    <name evidence="3" type="ORF">HMPREF1318_1059</name>
</gene>
<keyword evidence="2" id="KW-0472">Membrane</keyword>
<protein>
    <submittedName>
        <fullName evidence="3">Uncharacterized protein</fullName>
    </submittedName>
</protein>
<dbReference type="OrthoDB" id="3252117at2"/>
<dbReference type="PATRIC" id="fig|1125718.3.peg.319"/>
<evidence type="ECO:0000313" key="4">
    <source>
        <dbReference type="Proteomes" id="UP000002941"/>
    </source>
</evidence>
<accession>J1HMZ6</accession>
<dbReference type="Proteomes" id="UP000002941">
    <property type="component" value="Unassembled WGS sequence"/>
</dbReference>
<keyword evidence="2" id="KW-1133">Transmembrane helix</keyword>
<keyword evidence="2" id="KW-0812">Transmembrane</keyword>
<keyword evidence="4" id="KW-1185">Reference proteome</keyword>
<evidence type="ECO:0000313" key="3">
    <source>
        <dbReference type="EMBL" id="EJF47365.1"/>
    </source>
</evidence>
<comment type="caution">
    <text evidence="3">The sequence shown here is derived from an EMBL/GenBank/DDBJ whole genome shotgun (WGS) entry which is preliminary data.</text>
</comment>
<dbReference type="RefSeq" id="WP_008729728.1">
    <property type="nucleotide sequence ID" value="NZ_AKFT01000015.1"/>
</dbReference>
<feature type="transmembrane region" description="Helical" evidence="2">
    <location>
        <begin position="65"/>
        <end position="82"/>
    </location>
</feature>
<proteinExistence type="predicted"/>
<feature type="region of interest" description="Disordered" evidence="1">
    <location>
        <begin position="1"/>
        <end position="38"/>
    </location>
</feature>
<sequence>MGSPPARHIPPDVDGTIGDAGARASSSGLPPVSPIPLTSPVPPAPSWAIGCETADRRRRRAPLRALLWAVGSFASLIAIAAAGLETTLIALLIVGFLLMLSRAVTLWILHIPLKNPDRRWTAGPGCVELPSFRAAPRMTRLGAAALIFMTMMISFTTIGFPEEGRFRIPSLIVEVVFLILAVMLWLSTGKPHKGPETVLDAEGFQIAPGTRYERVFLWEEQPHVVGGSRWSGHMLVGSLSDPGARPARVPISAFTVGYTQLQRVIDFYSANPELREELATGVGLDRVRALVSFT</sequence>
<reference evidence="3 4" key="1">
    <citation type="submission" date="2012-05" db="EMBL/GenBank/DDBJ databases">
        <authorList>
            <person name="Harkins D.M."/>
            <person name="Madupu R."/>
            <person name="Durkin A.S."/>
            <person name="Torralba M."/>
            <person name="Methe B."/>
            <person name="Sutton G.G."/>
            <person name="Nelson K.E."/>
        </authorList>
    </citation>
    <scope>NUCLEOTIDE SEQUENCE [LARGE SCALE GENOMIC DNA]</scope>
    <source>
        <strain evidence="3 4">F0489</strain>
    </source>
</reference>
<organism evidence="3 4">
    <name type="scientific">Actinomyces massiliensis F0489</name>
    <dbReference type="NCBI Taxonomy" id="1125718"/>
    <lineage>
        <taxon>Bacteria</taxon>
        <taxon>Bacillati</taxon>
        <taxon>Actinomycetota</taxon>
        <taxon>Actinomycetes</taxon>
        <taxon>Actinomycetales</taxon>
        <taxon>Actinomycetaceae</taxon>
        <taxon>Actinomyces</taxon>
    </lineage>
</organism>
<feature type="transmembrane region" description="Helical" evidence="2">
    <location>
        <begin position="166"/>
        <end position="186"/>
    </location>
</feature>
<dbReference type="EMBL" id="AKFT01000015">
    <property type="protein sequence ID" value="EJF47365.1"/>
    <property type="molecule type" value="Genomic_DNA"/>
</dbReference>
<evidence type="ECO:0000256" key="2">
    <source>
        <dbReference type="SAM" id="Phobius"/>
    </source>
</evidence>
<feature type="transmembrane region" description="Helical" evidence="2">
    <location>
        <begin position="88"/>
        <end position="109"/>
    </location>
</feature>